<name>A0A803KMP6_CHEQI</name>
<reference evidence="2" key="2">
    <citation type="submission" date="2021-03" db="UniProtKB">
        <authorList>
            <consortium name="EnsemblPlants"/>
        </authorList>
    </citation>
    <scope>IDENTIFICATION</scope>
</reference>
<dbReference type="Proteomes" id="UP000596660">
    <property type="component" value="Unplaced"/>
</dbReference>
<dbReference type="Gene3D" id="3.60.10.10">
    <property type="entry name" value="Endonuclease/exonuclease/phosphatase"/>
    <property type="match status" value="1"/>
</dbReference>
<evidence type="ECO:0000313" key="3">
    <source>
        <dbReference type="Proteomes" id="UP000596660"/>
    </source>
</evidence>
<accession>A0A803KMP6</accession>
<reference evidence="2" key="1">
    <citation type="journal article" date="2017" name="Nature">
        <title>The genome of Chenopodium quinoa.</title>
        <authorList>
            <person name="Jarvis D.E."/>
            <person name="Ho Y.S."/>
            <person name="Lightfoot D.J."/>
            <person name="Schmoeckel S.M."/>
            <person name="Li B."/>
            <person name="Borm T.J.A."/>
            <person name="Ohyanagi H."/>
            <person name="Mineta K."/>
            <person name="Michell C.T."/>
            <person name="Saber N."/>
            <person name="Kharbatia N.M."/>
            <person name="Rupper R.R."/>
            <person name="Sharp A.R."/>
            <person name="Dally N."/>
            <person name="Boughton B.A."/>
            <person name="Woo Y.H."/>
            <person name="Gao G."/>
            <person name="Schijlen E.G.W.M."/>
            <person name="Guo X."/>
            <person name="Momin A.A."/>
            <person name="Negrao S."/>
            <person name="Al-Babili S."/>
            <person name="Gehring C."/>
            <person name="Roessner U."/>
            <person name="Jung C."/>
            <person name="Murphy K."/>
            <person name="Arold S.T."/>
            <person name="Gojobori T."/>
            <person name="van der Linden C.G."/>
            <person name="van Loo E.N."/>
            <person name="Jellen E.N."/>
            <person name="Maughan P.J."/>
            <person name="Tester M."/>
        </authorList>
    </citation>
    <scope>NUCLEOTIDE SEQUENCE [LARGE SCALE GENOMIC DNA]</scope>
    <source>
        <strain evidence="2">cv. PI 614886</strain>
    </source>
</reference>
<feature type="region of interest" description="Disordered" evidence="1">
    <location>
        <begin position="97"/>
        <end position="128"/>
    </location>
</feature>
<feature type="compositionally biased region" description="Basic and acidic residues" evidence="1">
    <location>
        <begin position="97"/>
        <end position="108"/>
    </location>
</feature>
<dbReference type="InterPro" id="IPR036691">
    <property type="entry name" value="Endo/exonu/phosph_ase_sf"/>
</dbReference>
<evidence type="ECO:0000313" key="2">
    <source>
        <dbReference type="EnsemblPlants" id="AUR62000302-RA:cds"/>
    </source>
</evidence>
<evidence type="ECO:0000256" key="1">
    <source>
        <dbReference type="SAM" id="MobiDB-lite"/>
    </source>
</evidence>
<proteinExistence type="predicted"/>
<protein>
    <recommendedName>
        <fullName evidence="4">Endonuclease/exonuclease/phosphatase domain-containing protein</fullName>
    </recommendedName>
</protein>
<evidence type="ECO:0008006" key="4">
    <source>
        <dbReference type="Google" id="ProtNLM"/>
    </source>
</evidence>
<dbReference type="Gramene" id="AUR62000302-RA">
    <property type="protein sequence ID" value="AUR62000302-RA:cds"/>
    <property type="gene ID" value="AUR62000302"/>
</dbReference>
<organism evidence="2 3">
    <name type="scientific">Chenopodium quinoa</name>
    <name type="common">Quinoa</name>
    <dbReference type="NCBI Taxonomy" id="63459"/>
    <lineage>
        <taxon>Eukaryota</taxon>
        <taxon>Viridiplantae</taxon>
        <taxon>Streptophyta</taxon>
        <taxon>Embryophyta</taxon>
        <taxon>Tracheophyta</taxon>
        <taxon>Spermatophyta</taxon>
        <taxon>Magnoliopsida</taxon>
        <taxon>eudicotyledons</taxon>
        <taxon>Gunneridae</taxon>
        <taxon>Pentapetalae</taxon>
        <taxon>Caryophyllales</taxon>
        <taxon>Chenopodiaceae</taxon>
        <taxon>Chenopodioideae</taxon>
        <taxon>Atripliceae</taxon>
        <taxon>Chenopodium</taxon>
    </lineage>
</organism>
<sequence>MKNVEKEAILTGGNKNINSVEKGVGSGEYHGKVASPIIGTSNEGVTGEVDVAGIHMEENKTILNTPFVFKVESATVTKQDRKKFKVVRSRGKEPFEMKTNEGSEERGLGKRKAVMQRSGELNESTHKKAKGSMAEVEISDLNQVVKVWGVRVTVEIRDLNVEIVSFSAHHIEANVCDASGVPSWKLVGVYGWLEATQKHRTWDLIRSIHAGCSIPMLYVGDFNKILGLNEKSGWTIRGERRMDGFRNALEDYGLRDLGYKGSIYTWEKGTSINILMQERLDR</sequence>
<dbReference type="SUPFAM" id="SSF56219">
    <property type="entry name" value="DNase I-like"/>
    <property type="match status" value="1"/>
</dbReference>
<dbReference type="EnsemblPlants" id="AUR62000302-RA">
    <property type="protein sequence ID" value="AUR62000302-RA:cds"/>
    <property type="gene ID" value="AUR62000302"/>
</dbReference>
<dbReference type="AlphaFoldDB" id="A0A803KMP6"/>
<keyword evidence="3" id="KW-1185">Reference proteome</keyword>